<feature type="transmembrane region" description="Helical" evidence="8">
    <location>
        <begin position="136"/>
        <end position="155"/>
    </location>
</feature>
<evidence type="ECO:0000256" key="2">
    <source>
        <dbReference type="ARBA" id="ARBA00004829"/>
    </source>
</evidence>
<comment type="pathway">
    <text evidence="2">Carotenoid biosynthesis.</text>
</comment>
<evidence type="ECO:0000256" key="6">
    <source>
        <dbReference type="ARBA" id="ARBA00023136"/>
    </source>
</evidence>
<reference evidence="11" key="1">
    <citation type="submission" date="2016-06" db="EMBL/GenBank/DDBJ databases">
        <authorList>
            <person name="Toshchakov V.S."/>
        </authorList>
    </citation>
    <scope>NUCLEOTIDE SEQUENCE [LARGE SCALE GENOMIC DNA]</scope>
    <source>
        <strain>PM4 (JCM 30641</strain>
        <strain evidence="11">\VKM B-2940)</strain>
    </source>
</reference>
<evidence type="ECO:0000313" key="10">
    <source>
        <dbReference type="EMBL" id="SJK84816.1"/>
    </source>
</evidence>
<gene>
    <name evidence="10" type="ORF">CPM_0975</name>
</gene>
<keyword evidence="4" id="KW-0125">Carotenoid biosynthesis</keyword>
<evidence type="ECO:0000256" key="1">
    <source>
        <dbReference type="ARBA" id="ARBA00004141"/>
    </source>
</evidence>
<evidence type="ECO:0000256" key="4">
    <source>
        <dbReference type="ARBA" id="ARBA00022746"/>
    </source>
</evidence>
<dbReference type="RefSeq" id="WP_077076226.1">
    <property type="nucleotide sequence ID" value="NZ_LT719092.1"/>
</dbReference>
<feature type="domain" description="Lycopene cyclase" evidence="9">
    <location>
        <begin position="133"/>
        <end position="226"/>
    </location>
</feature>
<feature type="domain" description="Lycopene cyclase" evidence="9">
    <location>
        <begin position="8"/>
        <end position="96"/>
    </location>
</feature>
<evidence type="ECO:0000256" key="8">
    <source>
        <dbReference type="SAM" id="Phobius"/>
    </source>
</evidence>
<evidence type="ECO:0000256" key="3">
    <source>
        <dbReference type="ARBA" id="ARBA00022692"/>
    </source>
</evidence>
<feature type="transmembrane region" description="Helical" evidence="8">
    <location>
        <begin position="162"/>
        <end position="186"/>
    </location>
</feature>
<dbReference type="STRING" id="1673428.CPM_0975"/>
<feature type="transmembrane region" description="Helical" evidence="8">
    <location>
        <begin position="206"/>
        <end position="224"/>
    </location>
</feature>
<dbReference type="GO" id="GO:0016020">
    <property type="term" value="C:membrane"/>
    <property type="evidence" value="ECO:0007669"/>
    <property type="project" value="UniProtKB-SubCell"/>
</dbReference>
<evidence type="ECO:0000259" key="9">
    <source>
        <dbReference type="Pfam" id="PF18916"/>
    </source>
</evidence>
<dbReference type="EMBL" id="LT719092">
    <property type="protein sequence ID" value="SJK84816.1"/>
    <property type="molecule type" value="Genomic_DNA"/>
</dbReference>
<keyword evidence="5 8" id="KW-1133">Transmembrane helix</keyword>
<evidence type="ECO:0000256" key="7">
    <source>
        <dbReference type="ARBA" id="ARBA00023235"/>
    </source>
</evidence>
<name>A0A1R4A791_9ARCH</name>
<dbReference type="GO" id="GO:0016872">
    <property type="term" value="F:intramolecular lyase activity"/>
    <property type="evidence" value="ECO:0007669"/>
    <property type="project" value="InterPro"/>
</dbReference>
<protein>
    <submittedName>
        <fullName evidence="10">Lycopene cyclase</fullName>
    </submittedName>
</protein>
<keyword evidence="6 8" id="KW-0472">Membrane</keyword>
<dbReference type="OrthoDB" id="241129at2157"/>
<feature type="transmembrane region" description="Helical" evidence="8">
    <location>
        <begin position="113"/>
        <end position="130"/>
    </location>
</feature>
<dbReference type="Proteomes" id="UP000187822">
    <property type="component" value="Chromosome I"/>
</dbReference>
<dbReference type="GO" id="GO:0045436">
    <property type="term" value="F:lycopene beta cyclase activity"/>
    <property type="evidence" value="ECO:0007669"/>
    <property type="project" value="UniProtKB-ARBA"/>
</dbReference>
<evidence type="ECO:0000256" key="5">
    <source>
        <dbReference type="ARBA" id="ARBA00022989"/>
    </source>
</evidence>
<evidence type="ECO:0000313" key="11">
    <source>
        <dbReference type="Proteomes" id="UP000187822"/>
    </source>
</evidence>
<proteinExistence type="predicted"/>
<feature type="transmembrane region" description="Helical" evidence="8">
    <location>
        <begin position="6"/>
        <end position="25"/>
    </location>
</feature>
<keyword evidence="7" id="KW-0413">Isomerase</keyword>
<organism evidence="10 11">
    <name type="scientific">Cuniculiplasma divulgatum</name>
    <dbReference type="NCBI Taxonomy" id="1673428"/>
    <lineage>
        <taxon>Archaea</taxon>
        <taxon>Methanobacteriati</taxon>
        <taxon>Thermoplasmatota</taxon>
        <taxon>Thermoplasmata</taxon>
        <taxon>Thermoplasmatales</taxon>
        <taxon>Cuniculiplasmataceae</taxon>
        <taxon>Cuniculiplasma</taxon>
    </lineage>
</organism>
<comment type="subcellular location">
    <subcellularLocation>
        <location evidence="1">Membrane</location>
        <topology evidence="1">Multi-pass membrane protein</topology>
    </subcellularLocation>
</comment>
<keyword evidence="3 8" id="KW-0812">Transmembrane</keyword>
<accession>A0A1R4A791</accession>
<dbReference type="AlphaFoldDB" id="A0A1R4A791"/>
<dbReference type="GO" id="GO:0016117">
    <property type="term" value="P:carotenoid biosynthetic process"/>
    <property type="evidence" value="ECO:0007669"/>
    <property type="project" value="UniProtKB-KW"/>
</dbReference>
<feature type="transmembrane region" description="Helical" evidence="8">
    <location>
        <begin position="37"/>
        <end position="54"/>
    </location>
</feature>
<dbReference type="Pfam" id="PF18916">
    <property type="entry name" value="Lycopene_cyc"/>
    <property type="match status" value="2"/>
</dbReference>
<feature type="transmembrane region" description="Helical" evidence="8">
    <location>
        <begin position="80"/>
        <end position="101"/>
    </location>
</feature>
<sequence>MTLIFPYYLIIDLFVLLGPVFISIVGPVKFLRKYKAFIPAIITVAVPYIIWDMLVTGKDWYFNPKYVLPIRIIDLPLEEIMFFFVVPFAILFVYEYVITYIPVKKFKLKKARIFEFILLIIFLIITVFALKYQYLTLALISLIIYILIDLFSGSYNFSDRNYWIYMGFGVISFIIVNYLLTSIPVVEYYTKTILTTSYWDGRITTIPLEDFIYNFSLLSLYLFFYRKYSAFQKKDH</sequence>
<dbReference type="KEGG" id="cdiv:CPM_0975"/>
<dbReference type="NCBIfam" id="TIGR03462">
    <property type="entry name" value="CarR_dom_SF"/>
    <property type="match status" value="1"/>
</dbReference>
<keyword evidence="11" id="KW-1185">Reference proteome</keyword>
<dbReference type="GeneID" id="30927583"/>
<dbReference type="InterPro" id="IPR017825">
    <property type="entry name" value="Lycopene_cyclase_dom"/>
</dbReference>